<dbReference type="Proteomes" id="UP000306192">
    <property type="component" value="Unassembled WGS sequence"/>
</dbReference>
<keyword evidence="2" id="KW-1185">Reference proteome</keyword>
<sequence>MSNYEFGGRADIEKALDMLVNLDQVQSNAIVVLEIDEEIERLQKELVKYDRDPAYVPDKDLIEVVSGYVERADDWNRKD</sequence>
<dbReference type="RefSeq" id="WP_136640932.1">
    <property type="nucleotide sequence ID" value="NZ_QYRT01000005.1"/>
</dbReference>
<comment type="caution">
    <text evidence="1">The sequence shown here is derived from an EMBL/GenBank/DDBJ whole genome shotgun (WGS) entry which is preliminary data.</text>
</comment>
<organism evidence="1 2">
    <name type="scientific">Subtercola vilae</name>
    <dbReference type="NCBI Taxonomy" id="2056433"/>
    <lineage>
        <taxon>Bacteria</taxon>
        <taxon>Bacillati</taxon>
        <taxon>Actinomycetota</taxon>
        <taxon>Actinomycetes</taxon>
        <taxon>Micrococcales</taxon>
        <taxon>Microbacteriaceae</taxon>
        <taxon>Subtercola</taxon>
    </lineage>
</organism>
<dbReference type="OrthoDB" id="5120859at2"/>
<protein>
    <submittedName>
        <fullName evidence="1">Uncharacterized protein</fullName>
    </submittedName>
</protein>
<evidence type="ECO:0000313" key="1">
    <source>
        <dbReference type="EMBL" id="TIH39938.1"/>
    </source>
</evidence>
<proteinExistence type="predicted"/>
<dbReference type="AlphaFoldDB" id="A0A4T2CBV4"/>
<accession>A0A4T2CBV4</accession>
<name>A0A4T2CBV4_9MICO</name>
<reference evidence="1 2" key="1">
    <citation type="journal article" date="2019" name="Microorganisms">
        <title>Systematic Affiliation and Genome Analysis of Subtercola vilae DB165(T) with Particular Emphasis on Cold Adaptation of an Isolate from a High-Altitude Cold Volcano Lake.</title>
        <authorList>
            <person name="Villalobos A.S."/>
            <person name="Wiese J."/>
            <person name="Imhoff J.F."/>
            <person name="Dorador C."/>
            <person name="Keller A."/>
            <person name="Hentschel U."/>
        </authorList>
    </citation>
    <scope>NUCLEOTIDE SEQUENCE [LARGE SCALE GENOMIC DNA]</scope>
    <source>
        <strain evidence="1 2">DB165</strain>
    </source>
</reference>
<evidence type="ECO:0000313" key="2">
    <source>
        <dbReference type="Proteomes" id="UP000306192"/>
    </source>
</evidence>
<gene>
    <name evidence="1" type="ORF">D4765_04055</name>
</gene>
<dbReference type="EMBL" id="QYRT01000005">
    <property type="protein sequence ID" value="TIH39938.1"/>
    <property type="molecule type" value="Genomic_DNA"/>
</dbReference>